<evidence type="ECO:0000313" key="2">
    <source>
        <dbReference type="EMBL" id="RCN38814.1"/>
    </source>
</evidence>
<evidence type="ECO:0000256" key="1">
    <source>
        <dbReference type="SAM" id="MobiDB-lite"/>
    </source>
</evidence>
<organism evidence="2 3">
    <name type="scientific">Ancylostoma caninum</name>
    <name type="common">Dog hookworm</name>
    <dbReference type="NCBI Taxonomy" id="29170"/>
    <lineage>
        <taxon>Eukaryota</taxon>
        <taxon>Metazoa</taxon>
        <taxon>Ecdysozoa</taxon>
        <taxon>Nematoda</taxon>
        <taxon>Chromadorea</taxon>
        <taxon>Rhabditida</taxon>
        <taxon>Rhabditina</taxon>
        <taxon>Rhabditomorpha</taxon>
        <taxon>Strongyloidea</taxon>
        <taxon>Ancylostomatidae</taxon>
        <taxon>Ancylostomatinae</taxon>
        <taxon>Ancylostoma</taxon>
    </lineage>
</organism>
<protein>
    <submittedName>
        <fullName evidence="2">Uncharacterized protein</fullName>
    </submittedName>
</protein>
<gene>
    <name evidence="2" type="ORF">ANCCAN_15249</name>
</gene>
<accession>A0A368G304</accession>
<dbReference type="Proteomes" id="UP000252519">
    <property type="component" value="Unassembled WGS sequence"/>
</dbReference>
<proteinExistence type="predicted"/>
<dbReference type="EMBL" id="JOJR01000374">
    <property type="protein sequence ID" value="RCN38814.1"/>
    <property type="molecule type" value="Genomic_DNA"/>
</dbReference>
<reference evidence="2 3" key="1">
    <citation type="submission" date="2014-10" db="EMBL/GenBank/DDBJ databases">
        <title>Draft genome of the hookworm Ancylostoma caninum.</title>
        <authorList>
            <person name="Mitreva M."/>
        </authorList>
    </citation>
    <scope>NUCLEOTIDE SEQUENCE [LARGE SCALE GENOMIC DNA]</scope>
    <source>
        <strain evidence="2 3">Baltimore</strain>
    </source>
</reference>
<dbReference type="AlphaFoldDB" id="A0A368G304"/>
<comment type="caution">
    <text evidence="2">The sequence shown here is derived from an EMBL/GenBank/DDBJ whole genome shotgun (WGS) entry which is preliminary data.</text>
</comment>
<feature type="compositionally biased region" description="Basic and acidic residues" evidence="1">
    <location>
        <begin position="7"/>
        <end position="23"/>
    </location>
</feature>
<feature type="region of interest" description="Disordered" evidence="1">
    <location>
        <begin position="1"/>
        <end position="23"/>
    </location>
</feature>
<sequence length="63" mass="7286">MSWTATEPRHWAELKGRPKDRESVSSTVWMIIVKILGADGAWLDTTILASISHYHETRHVKRE</sequence>
<name>A0A368G304_ANCCA</name>
<keyword evidence="3" id="KW-1185">Reference proteome</keyword>
<evidence type="ECO:0000313" key="3">
    <source>
        <dbReference type="Proteomes" id="UP000252519"/>
    </source>
</evidence>